<dbReference type="InterPro" id="IPR002347">
    <property type="entry name" value="SDR_fam"/>
</dbReference>
<accession>A0A4V3DLI6</accession>
<dbReference type="SMART" id="SM00822">
    <property type="entry name" value="PKS_KR"/>
    <property type="match status" value="1"/>
</dbReference>
<evidence type="ECO:0000259" key="4">
    <source>
        <dbReference type="SMART" id="SM00822"/>
    </source>
</evidence>
<dbReference type="InterPro" id="IPR036291">
    <property type="entry name" value="NAD(P)-bd_dom_sf"/>
</dbReference>
<comment type="similarity">
    <text evidence="1 3">Belongs to the short-chain dehydrogenases/reductases (SDR) family.</text>
</comment>
<evidence type="ECO:0000256" key="3">
    <source>
        <dbReference type="RuleBase" id="RU000363"/>
    </source>
</evidence>
<comment type="caution">
    <text evidence="5">The sequence shown here is derived from an EMBL/GenBank/DDBJ whole genome shotgun (WGS) entry which is preliminary data.</text>
</comment>
<dbReference type="AlphaFoldDB" id="A0A4V3DLI6"/>
<dbReference type="OrthoDB" id="9775296at2"/>
<dbReference type="PROSITE" id="PS00061">
    <property type="entry name" value="ADH_SHORT"/>
    <property type="match status" value="1"/>
</dbReference>
<dbReference type="PRINTS" id="PR00081">
    <property type="entry name" value="GDHRDH"/>
</dbReference>
<organism evidence="5 6">
    <name type="scientific">Tahibacter aquaticus</name>
    <dbReference type="NCBI Taxonomy" id="520092"/>
    <lineage>
        <taxon>Bacteria</taxon>
        <taxon>Pseudomonadati</taxon>
        <taxon>Pseudomonadota</taxon>
        <taxon>Gammaproteobacteria</taxon>
        <taxon>Lysobacterales</taxon>
        <taxon>Rhodanobacteraceae</taxon>
        <taxon>Tahibacter</taxon>
    </lineage>
</organism>
<name>A0A4V3DLI6_9GAMM</name>
<protein>
    <submittedName>
        <fullName evidence="5">Short-subunit dehydrogenase</fullName>
    </submittedName>
</protein>
<dbReference type="PRINTS" id="PR00080">
    <property type="entry name" value="SDRFAMILY"/>
</dbReference>
<sequence>MSKIWFITGSSRGIGYQAAQAALAAGDSVVATGRNLAALQKQFAGIGSERLLPLALDVADPTQVQAAVDAALAHFGRIDVLLNNAGYGQLGLFEEISAVAVQQQFATNVFGLYNVTRAVLPAMRHQRSGRILNISSVGGIRGVAGASLYCATKFAVEGFSEGLADEVAQFGIAVTIVGPGYFRTDFLDASSIRHGDAAIADYAALSQQLREFFDARNHQQAGDPAELGRVLVQLAQMDSPPRRFSAGSDAVAVLRDKIAHLKAELDAFEPLSRGTDLAV</sequence>
<dbReference type="InterPro" id="IPR051911">
    <property type="entry name" value="SDR_oxidoreductase"/>
</dbReference>
<evidence type="ECO:0000256" key="2">
    <source>
        <dbReference type="ARBA" id="ARBA00023002"/>
    </source>
</evidence>
<dbReference type="CDD" id="cd05374">
    <property type="entry name" value="17beta-HSD-like_SDR_c"/>
    <property type="match status" value="1"/>
</dbReference>
<gene>
    <name evidence="5" type="ORF">DFR29_115161</name>
</gene>
<keyword evidence="6" id="KW-1185">Reference proteome</keyword>
<keyword evidence="2" id="KW-0560">Oxidoreductase</keyword>
<reference evidence="5 6" key="1">
    <citation type="submission" date="2019-03" db="EMBL/GenBank/DDBJ databases">
        <title>Genomic Encyclopedia of Type Strains, Phase IV (KMG-IV): sequencing the most valuable type-strain genomes for metagenomic binning, comparative biology and taxonomic classification.</title>
        <authorList>
            <person name="Goeker M."/>
        </authorList>
    </citation>
    <scope>NUCLEOTIDE SEQUENCE [LARGE SCALE GENOMIC DNA]</scope>
    <source>
        <strain evidence="5 6">DSM 21667</strain>
    </source>
</reference>
<dbReference type="GO" id="GO:0016491">
    <property type="term" value="F:oxidoreductase activity"/>
    <property type="evidence" value="ECO:0007669"/>
    <property type="project" value="UniProtKB-KW"/>
</dbReference>
<dbReference type="PANTHER" id="PTHR43976">
    <property type="entry name" value="SHORT CHAIN DEHYDROGENASE"/>
    <property type="match status" value="1"/>
</dbReference>
<dbReference type="PANTHER" id="PTHR43976:SF16">
    <property type="entry name" value="SHORT-CHAIN DEHYDROGENASE_REDUCTASE FAMILY PROTEIN"/>
    <property type="match status" value="1"/>
</dbReference>
<evidence type="ECO:0000313" key="6">
    <source>
        <dbReference type="Proteomes" id="UP000295293"/>
    </source>
</evidence>
<dbReference type="SUPFAM" id="SSF51735">
    <property type="entry name" value="NAD(P)-binding Rossmann-fold domains"/>
    <property type="match status" value="1"/>
</dbReference>
<dbReference type="RefSeq" id="WP_133820764.1">
    <property type="nucleotide sequence ID" value="NZ_SNZH01000015.1"/>
</dbReference>
<dbReference type="Pfam" id="PF00106">
    <property type="entry name" value="adh_short"/>
    <property type="match status" value="1"/>
</dbReference>
<dbReference type="InterPro" id="IPR057326">
    <property type="entry name" value="KR_dom"/>
</dbReference>
<feature type="domain" description="Ketoreductase" evidence="4">
    <location>
        <begin position="3"/>
        <end position="195"/>
    </location>
</feature>
<dbReference type="Proteomes" id="UP000295293">
    <property type="component" value="Unassembled WGS sequence"/>
</dbReference>
<dbReference type="InterPro" id="IPR020904">
    <property type="entry name" value="Sc_DH/Rdtase_CS"/>
</dbReference>
<evidence type="ECO:0000313" key="5">
    <source>
        <dbReference type="EMBL" id="TDR39771.1"/>
    </source>
</evidence>
<dbReference type="EMBL" id="SNZH01000015">
    <property type="protein sequence ID" value="TDR39771.1"/>
    <property type="molecule type" value="Genomic_DNA"/>
</dbReference>
<evidence type="ECO:0000256" key="1">
    <source>
        <dbReference type="ARBA" id="ARBA00006484"/>
    </source>
</evidence>
<proteinExistence type="inferred from homology"/>
<dbReference type="NCBIfam" id="NF004824">
    <property type="entry name" value="PRK06180.1"/>
    <property type="match status" value="1"/>
</dbReference>
<dbReference type="Gene3D" id="3.40.50.720">
    <property type="entry name" value="NAD(P)-binding Rossmann-like Domain"/>
    <property type="match status" value="1"/>
</dbReference>